<organism evidence="13 14">
    <name type="scientific">Orchesella cincta</name>
    <name type="common">Springtail</name>
    <name type="synonym">Podura cincta</name>
    <dbReference type="NCBI Taxonomy" id="48709"/>
    <lineage>
        <taxon>Eukaryota</taxon>
        <taxon>Metazoa</taxon>
        <taxon>Ecdysozoa</taxon>
        <taxon>Arthropoda</taxon>
        <taxon>Hexapoda</taxon>
        <taxon>Collembola</taxon>
        <taxon>Entomobryomorpha</taxon>
        <taxon>Entomobryoidea</taxon>
        <taxon>Orchesellidae</taxon>
        <taxon>Orchesellinae</taxon>
        <taxon>Orchesella</taxon>
    </lineage>
</organism>
<dbReference type="STRING" id="48709.A0A1D2M328"/>
<feature type="non-terminal residue" evidence="13">
    <location>
        <position position="187"/>
    </location>
</feature>
<evidence type="ECO:0000256" key="7">
    <source>
        <dbReference type="ARBA" id="ARBA00044064"/>
    </source>
</evidence>
<evidence type="ECO:0000256" key="6">
    <source>
        <dbReference type="ARBA" id="ARBA00043742"/>
    </source>
</evidence>
<dbReference type="GO" id="GO:0052689">
    <property type="term" value="F:carboxylic ester hydrolase activity"/>
    <property type="evidence" value="ECO:0007669"/>
    <property type="project" value="TreeGrafter"/>
</dbReference>
<keyword evidence="2 13" id="KW-0378">Hydrolase</keyword>
<dbReference type="EMBL" id="LJIJ01005477">
    <property type="protein sequence ID" value="ODM87366.1"/>
    <property type="molecule type" value="Genomic_DNA"/>
</dbReference>
<comment type="catalytic activity">
    <reaction evidence="9">
        <text>1,2-didecanoylglycerol + H2O = decanoylglycerol + decanoate + H(+)</text>
        <dbReference type="Rhea" id="RHEA:48596"/>
        <dbReference type="ChEBI" id="CHEBI:11152"/>
        <dbReference type="ChEBI" id="CHEBI:15377"/>
        <dbReference type="ChEBI" id="CHEBI:15378"/>
        <dbReference type="ChEBI" id="CHEBI:27689"/>
        <dbReference type="ChEBI" id="CHEBI:90605"/>
    </reaction>
</comment>
<comment type="catalytic activity">
    <reaction evidence="10">
        <text>1-octadecanoyl-2-(9Z-octadecenoyl)-sn-glycerol + H2O = 2-(9Z-octadecenoyl)-glycerol + octadecanoate + H(+)</text>
        <dbReference type="Rhea" id="RHEA:77103"/>
        <dbReference type="ChEBI" id="CHEBI:15377"/>
        <dbReference type="ChEBI" id="CHEBI:15378"/>
        <dbReference type="ChEBI" id="CHEBI:25629"/>
        <dbReference type="ChEBI" id="CHEBI:73990"/>
        <dbReference type="ChEBI" id="CHEBI:75468"/>
    </reaction>
</comment>
<sequence>MLGVKSQWDLIAKKIADETSRNVIAFDARCHGESPNLGELSYESMADDITKLTQFLKIDKFSLLGHSIGGKTAMTVALKYPELLDKLVVVDVTPVEKWLDPQAIKGYYLAVHSILSNPNTSRLSLPEVKQLVINALTKLDCEILTRDFLTTYLGDGDRRVVWTGKPSLDIIIENIEELIGFRSHFSI</sequence>
<evidence type="ECO:0000256" key="8">
    <source>
        <dbReference type="ARBA" id="ARBA00048283"/>
    </source>
</evidence>
<gene>
    <name evidence="13" type="ORF">Ocin01_19316</name>
</gene>
<evidence type="ECO:0000256" key="2">
    <source>
        <dbReference type="ARBA" id="ARBA00022801"/>
    </source>
</evidence>
<comment type="catalytic activity">
    <reaction evidence="11">
        <text>1-octadecanoyl-2-(5Z,8Z,11Z,14Z-eicosatetraenoyl)-sn-glycerol + H2O = 2-(5Z,8Z,11Z,14Z-eicosatetraenoyl)-glycerol + octadecanoate + H(+)</text>
        <dbReference type="Rhea" id="RHEA:38507"/>
        <dbReference type="ChEBI" id="CHEBI:15377"/>
        <dbReference type="ChEBI" id="CHEBI:15378"/>
        <dbReference type="ChEBI" id="CHEBI:25629"/>
        <dbReference type="ChEBI" id="CHEBI:52392"/>
        <dbReference type="ChEBI" id="CHEBI:75728"/>
    </reaction>
</comment>
<proteinExistence type="inferred from homology"/>
<dbReference type="Proteomes" id="UP000094527">
    <property type="component" value="Unassembled WGS sequence"/>
</dbReference>
<dbReference type="PRINTS" id="PR00111">
    <property type="entry name" value="ABHYDROLASE"/>
</dbReference>
<accession>A0A1D2M328</accession>
<evidence type="ECO:0000256" key="5">
    <source>
        <dbReference type="ARBA" id="ARBA00043667"/>
    </source>
</evidence>
<evidence type="ECO:0000313" key="14">
    <source>
        <dbReference type="Proteomes" id="UP000094527"/>
    </source>
</evidence>
<evidence type="ECO:0000256" key="10">
    <source>
        <dbReference type="ARBA" id="ARBA00048513"/>
    </source>
</evidence>
<dbReference type="EC" id="3.1.1.116" evidence="3"/>
<evidence type="ECO:0000256" key="1">
    <source>
        <dbReference type="ARBA" id="ARBA00008645"/>
    </source>
</evidence>
<dbReference type="GO" id="GO:0005739">
    <property type="term" value="C:mitochondrion"/>
    <property type="evidence" value="ECO:0007669"/>
    <property type="project" value="TreeGrafter"/>
</dbReference>
<evidence type="ECO:0000256" key="11">
    <source>
        <dbReference type="ARBA" id="ARBA00048919"/>
    </source>
</evidence>
<dbReference type="InterPro" id="IPR000073">
    <property type="entry name" value="AB_hydrolase_1"/>
</dbReference>
<evidence type="ECO:0000256" key="3">
    <source>
        <dbReference type="ARBA" id="ARBA00026104"/>
    </source>
</evidence>
<evidence type="ECO:0000256" key="4">
    <source>
        <dbReference type="ARBA" id="ARBA00042703"/>
    </source>
</evidence>
<comment type="catalytic activity">
    <reaction evidence="5">
        <text>a 1,2-diacyl-sn-glycerol + H2O = a 2-acylglycerol + a fatty acid + H(+)</text>
        <dbReference type="Rhea" id="RHEA:33275"/>
        <dbReference type="ChEBI" id="CHEBI:15377"/>
        <dbReference type="ChEBI" id="CHEBI:15378"/>
        <dbReference type="ChEBI" id="CHEBI:17389"/>
        <dbReference type="ChEBI" id="CHEBI:17815"/>
        <dbReference type="ChEBI" id="CHEBI:28868"/>
        <dbReference type="EC" id="3.1.1.116"/>
    </reaction>
</comment>
<comment type="catalytic activity">
    <reaction evidence="8">
        <text>1-octadecanoyl-2-(4Z,7Z,10Z,13Z,16Z,19Z-docosahexaenoyl)-sn-glycerol + H2O = 2-(4Z,7Z,10Z,13Z,16Z,19Z-docosahexaenoyl)-glycerol + octadecanoate + H(+)</text>
        <dbReference type="Rhea" id="RHEA:77107"/>
        <dbReference type="ChEBI" id="CHEBI:15377"/>
        <dbReference type="ChEBI" id="CHEBI:15378"/>
        <dbReference type="ChEBI" id="CHEBI:25629"/>
        <dbReference type="ChEBI" id="CHEBI:77129"/>
        <dbReference type="ChEBI" id="CHEBI:186738"/>
    </reaction>
</comment>
<dbReference type="SUPFAM" id="SSF53474">
    <property type="entry name" value="alpha/beta-Hydrolases"/>
    <property type="match status" value="1"/>
</dbReference>
<dbReference type="InterPro" id="IPR029058">
    <property type="entry name" value="AB_hydrolase_fold"/>
</dbReference>
<name>A0A1D2M328_ORCCI</name>
<dbReference type="AlphaFoldDB" id="A0A1D2M328"/>
<dbReference type="PANTHER" id="PTHR46118">
    <property type="entry name" value="PROTEIN ABHD11"/>
    <property type="match status" value="1"/>
</dbReference>
<reference evidence="13 14" key="1">
    <citation type="journal article" date="2016" name="Genome Biol. Evol.">
        <title>Gene Family Evolution Reflects Adaptation to Soil Environmental Stressors in the Genome of the Collembolan Orchesella cincta.</title>
        <authorList>
            <person name="Faddeeva-Vakhrusheva A."/>
            <person name="Derks M.F."/>
            <person name="Anvar S.Y."/>
            <person name="Agamennone V."/>
            <person name="Suring W."/>
            <person name="Smit S."/>
            <person name="van Straalen N.M."/>
            <person name="Roelofs D."/>
        </authorList>
    </citation>
    <scope>NUCLEOTIDE SEQUENCE [LARGE SCALE GENOMIC DNA]</scope>
    <source>
        <tissue evidence="13">Mixed pool</tissue>
    </source>
</reference>
<evidence type="ECO:0000313" key="13">
    <source>
        <dbReference type="EMBL" id="ODM87366.1"/>
    </source>
</evidence>
<dbReference type="OrthoDB" id="8119704at2759"/>
<protein>
    <recommendedName>
        <fullName evidence="7">sn-1-specific diacylglycerol lipase ABHD11</fullName>
        <ecNumber evidence="3">3.1.1.116</ecNumber>
    </recommendedName>
    <alternativeName>
        <fullName evidence="4">Alpha/beta hydrolase domain-containing protein 11</fullName>
    </alternativeName>
</protein>
<dbReference type="Gene3D" id="3.40.50.1820">
    <property type="entry name" value="alpha/beta hydrolase"/>
    <property type="match status" value="1"/>
</dbReference>
<comment type="similarity">
    <text evidence="1">Belongs to the AB hydrolase superfamily.</text>
</comment>
<comment type="caution">
    <text evidence="13">The sequence shown here is derived from an EMBL/GenBank/DDBJ whole genome shotgun (WGS) entry which is preliminary data.</text>
</comment>
<evidence type="ECO:0000259" key="12">
    <source>
        <dbReference type="Pfam" id="PF00561"/>
    </source>
</evidence>
<dbReference type="PANTHER" id="PTHR46118:SF4">
    <property type="entry name" value="PROTEIN ABHD11"/>
    <property type="match status" value="1"/>
</dbReference>
<keyword evidence="14" id="KW-1185">Reference proteome</keyword>
<feature type="domain" description="AB hydrolase-1" evidence="12">
    <location>
        <begin position="7"/>
        <end position="99"/>
    </location>
</feature>
<dbReference type="Pfam" id="PF00561">
    <property type="entry name" value="Abhydrolase_1"/>
    <property type="match status" value="1"/>
</dbReference>
<evidence type="ECO:0000256" key="9">
    <source>
        <dbReference type="ARBA" id="ARBA00048504"/>
    </source>
</evidence>
<comment type="catalytic activity">
    <reaction evidence="6">
        <text>a 1,3-diacyl-sn-glycerol + H2O = a 1-acyl-sn-glycerol + a fatty acid + H(+)</text>
        <dbReference type="Rhea" id="RHEA:38503"/>
        <dbReference type="ChEBI" id="CHEBI:15377"/>
        <dbReference type="ChEBI" id="CHEBI:15378"/>
        <dbReference type="ChEBI" id="CHEBI:28868"/>
        <dbReference type="ChEBI" id="CHEBI:64683"/>
        <dbReference type="ChEBI" id="CHEBI:77272"/>
    </reaction>
</comment>